<dbReference type="RefSeq" id="WP_041844970.1">
    <property type="nucleotide sequence ID" value="NZ_JAQEZG010000012.1"/>
</dbReference>
<accession>A0A0D0F6U8</accession>
<dbReference type="AlphaFoldDB" id="A0A0D0F6U8"/>
<name>A0A0D0F6U8_9BACI</name>
<organism evidence="1 2">
    <name type="scientific">Caldibacillus thermoamylovorans</name>
    <dbReference type="NCBI Taxonomy" id="35841"/>
    <lineage>
        <taxon>Bacteria</taxon>
        <taxon>Bacillati</taxon>
        <taxon>Bacillota</taxon>
        <taxon>Bacilli</taxon>
        <taxon>Bacillales</taxon>
        <taxon>Bacillaceae</taxon>
        <taxon>Caldibacillus</taxon>
    </lineage>
</organism>
<evidence type="ECO:0000313" key="1">
    <source>
        <dbReference type="EMBL" id="KIO73317.1"/>
    </source>
</evidence>
<dbReference type="Proteomes" id="UP000032076">
    <property type="component" value="Unassembled WGS sequence"/>
</dbReference>
<comment type="caution">
    <text evidence="1">The sequence shown here is derived from an EMBL/GenBank/DDBJ whole genome shotgun (WGS) entry which is preliminary data.</text>
</comment>
<dbReference type="EMBL" id="JXLU01000049">
    <property type="protein sequence ID" value="KIO73317.1"/>
    <property type="molecule type" value="Genomic_DNA"/>
</dbReference>
<proteinExistence type="predicted"/>
<dbReference type="GeneID" id="92962880"/>
<gene>
    <name evidence="1" type="ORF">B4167_2171</name>
</gene>
<sequence>MEVKDFKYKNQTETSKLTYSCFFTKLEINEGGEIDEVTVNGEFENFRTYKLESELKYRLVIKLE</sequence>
<evidence type="ECO:0000313" key="2">
    <source>
        <dbReference type="Proteomes" id="UP000032076"/>
    </source>
</evidence>
<protein>
    <submittedName>
        <fullName evidence="1">Uncharacterized protein</fullName>
    </submittedName>
</protein>
<reference evidence="1 2" key="1">
    <citation type="submission" date="2015-01" db="EMBL/GenBank/DDBJ databases">
        <title>Draft Genome Sequences of Four Bacillus thermoamylovorans Strains, Isolated From Food Products.</title>
        <authorList>
            <person name="Krawcyk A.O."/>
            <person name="Berendsen E.M."/>
            <person name="Eijlander R.T."/>
            <person name="de Jong A."/>
            <person name="Wells-Bennik M."/>
            <person name="Kuipers O.P."/>
        </authorList>
    </citation>
    <scope>NUCLEOTIDE SEQUENCE [LARGE SCALE GENOMIC DNA]</scope>
    <source>
        <strain evidence="1 2">B4167</strain>
    </source>
</reference>